<evidence type="ECO:0000313" key="1">
    <source>
        <dbReference type="EMBL" id="KAI5335208.1"/>
    </source>
</evidence>
<evidence type="ECO:0000313" key="2">
    <source>
        <dbReference type="Proteomes" id="UP001054821"/>
    </source>
</evidence>
<gene>
    <name evidence="1" type="ORF">L3X38_025341</name>
</gene>
<proteinExistence type="predicted"/>
<dbReference type="EMBL" id="JAJFAZ020000004">
    <property type="protein sequence ID" value="KAI5335208.1"/>
    <property type="molecule type" value="Genomic_DNA"/>
</dbReference>
<organism evidence="1 2">
    <name type="scientific">Prunus dulcis</name>
    <name type="common">Almond</name>
    <name type="synonym">Amygdalus dulcis</name>
    <dbReference type="NCBI Taxonomy" id="3755"/>
    <lineage>
        <taxon>Eukaryota</taxon>
        <taxon>Viridiplantae</taxon>
        <taxon>Streptophyta</taxon>
        <taxon>Embryophyta</taxon>
        <taxon>Tracheophyta</taxon>
        <taxon>Spermatophyta</taxon>
        <taxon>Magnoliopsida</taxon>
        <taxon>eudicotyledons</taxon>
        <taxon>Gunneridae</taxon>
        <taxon>Pentapetalae</taxon>
        <taxon>rosids</taxon>
        <taxon>fabids</taxon>
        <taxon>Rosales</taxon>
        <taxon>Rosaceae</taxon>
        <taxon>Amygdaloideae</taxon>
        <taxon>Amygdaleae</taxon>
        <taxon>Prunus</taxon>
    </lineage>
</organism>
<protein>
    <submittedName>
        <fullName evidence="1">Uncharacterized protein</fullName>
    </submittedName>
</protein>
<accession>A0AAD4W1N0</accession>
<dbReference type="Proteomes" id="UP001054821">
    <property type="component" value="Chromosome 4"/>
</dbReference>
<sequence length="97" mass="11062">MTRPANIEDMYNHEELFHVSIQGKQSVLQPIIEPGSQRNLISKALRLRKYRLVKDGKEFLINACRPQATDNLLIANQAKRPIKSLNGQETMKNLSSC</sequence>
<reference evidence="1 2" key="1">
    <citation type="journal article" date="2022" name="G3 (Bethesda)">
        <title>Whole-genome sequence and methylome profiling of the almond [Prunus dulcis (Mill.) D.A. Webb] cultivar 'Nonpareil'.</title>
        <authorList>
            <person name="D'Amico-Willman K.M."/>
            <person name="Ouma W.Z."/>
            <person name="Meulia T."/>
            <person name="Sideli G.M."/>
            <person name="Gradziel T.M."/>
            <person name="Fresnedo-Ramirez J."/>
        </authorList>
    </citation>
    <scope>NUCLEOTIDE SEQUENCE [LARGE SCALE GENOMIC DNA]</scope>
    <source>
        <strain evidence="1">Clone GOH B32 T37-40</strain>
    </source>
</reference>
<dbReference type="AlphaFoldDB" id="A0AAD4W1N0"/>
<comment type="caution">
    <text evidence="1">The sequence shown here is derived from an EMBL/GenBank/DDBJ whole genome shotgun (WGS) entry which is preliminary data.</text>
</comment>
<keyword evidence="2" id="KW-1185">Reference proteome</keyword>
<name>A0AAD4W1N0_PRUDU</name>